<evidence type="ECO:0000259" key="2">
    <source>
        <dbReference type="Pfam" id="PF14688"/>
    </source>
</evidence>
<dbReference type="PANTHER" id="PTHR31596:SF1">
    <property type="entry name" value="T-CELL ACTIVATION INHIBITOR, MITOCHONDRIAL"/>
    <property type="match status" value="1"/>
</dbReference>
<name>A0A5N4CYX6_CAMDR</name>
<reference evidence="3 4" key="1">
    <citation type="journal article" date="2019" name="Mol. Ecol. Resour.">
        <title>Improving Illumina assemblies with Hi-C and long reads: an example with the North African dromedary.</title>
        <authorList>
            <person name="Elbers J.P."/>
            <person name="Rogers M.F."/>
            <person name="Perelman P.L."/>
            <person name="Proskuryakova A.A."/>
            <person name="Serdyukova N.A."/>
            <person name="Johnson W.E."/>
            <person name="Horin P."/>
            <person name="Corander J."/>
            <person name="Murphy D."/>
            <person name="Burger P.A."/>
        </authorList>
    </citation>
    <scope>NUCLEOTIDE SEQUENCE [LARGE SCALE GENOMIC DNA]</scope>
    <source>
        <strain evidence="3">Drom800</strain>
        <tissue evidence="3">Blood</tissue>
    </source>
</reference>
<gene>
    <name evidence="3" type="ORF">Cadr_000020217</name>
</gene>
<dbReference type="InterPro" id="IPR027989">
    <property type="entry name" value="DUF4461"/>
</dbReference>
<dbReference type="EMBL" id="JWIN03000017">
    <property type="protein sequence ID" value="KAB1264046.1"/>
    <property type="molecule type" value="Genomic_DNA"/>
</dbReference>
<feature type="region of interest" description="Disordered" evidence="1">
    <location>
        <begin position="1"/>
        <end position="32"/>
    </location>
</feature>
<organism evidence="3 4">
    <name type="scientific">Camelus dromedarius</name>
    <name type="common">Dromedary</name>
    <name type="synonym">Arabian camel</name>
    <dbReference type="NCBI Taxonomy" id="9838"/>
    <lineage>
        <taxon>Eukaryota</taxon>
        <taxon>Metazoa</taxon>
        <taxon>Chordata</taxon>
        <taxon>Craniata</taxon>
        <taxon>Vertebrata</taxon>
        <taxon>Euteleostomi</taxon>
        <taxon>Mammalia</taxon>
        <taxon>Eutheria</taxon>
        <taxon>Laurasiatheria</taxon>
        <taxon>Artiodactyla</taxon>
        <taxon>Tylopoda</taxon>
        <taxon>Camelidae</taxon>
        <taxon>Camelus</taxon>
    </lineage>
</organism>
<dbReference type="Pfam" id="PF14688">
    <property type="entry name" value="DUF4461"/>
    <property type="match status" value="1"/>
</dbReference>
<evidence type="ECO:0000313" key="3">
    <source>
        <dbReference type="EMBL" id="KAB1264046.1"/>
    </source>
</evidence>
<dbReference type="AlphaFoldDB" id="A0A5N4CYX6"/>
<protein>
    <submittedName>
        <fullName evidence="3">T-cell activation inhibitor</fullName>
    </submittedName>
</protein>
<dbReference type="GO" id="GO:0005739">
    <property type="term" value="C:mitochondrion"/>
    <property type="evidence" value="ECO:0007669"/>
    <property type="project" value="TreeGrafter"/>
</dbReference>
<dbReference type="InterPro" id="IPR027986">
    <property type="entry name" value="TCAIM"/>
</dbReference>
<sequence length="114" mass="12804">MASQGLPGPPGYGSGKPREEPEASRGRNGNVAPPWLKVIENELMQASTKKFSLEKFYKEPSVSSIQMVDCCKRLLEQSLPYLQGMHLCVSHFYSVMQDGDLCIPWNWKNGETIK</sequence>
<feature type="compositionally biased region" description="Basic and acidic residues" evidence="1">
    <location>
        <begin position="16"/>
        <end position="25"/>
    </location>
</feature>
<dbReference type="Proteomes" id="UP000299084">
    <property type="component" value="Unassembled WGS sequence"/>
</dbReference>
<evidence type="ECO:0000256" key="1">
    <source>
        <dbReference type="SAM" id="MobiDB-lite"/>
    </source>
</evidence>
<evidence type="ECO:0000313" key="4">
    <source>
        <dbReference type="Proteomes" id="UP000299084"/>
    </source>
</evidence>
<comment type="caution">
    <text evidence="3">The sequence shown here is derived from an EMBL/GenBank/DDBJ whole genome shotgun (WGS) entry which is preliminary data.</text>
</comment>
<keyword evidence="4" id="KW-1185">Reference proteome</keyword>
<proteinExistence type="predicted"/>
<dbReference type="PANTHER" id="PTHR31596">
    <property type="entry name" value="T-CELL ACTIVATION INHIBITOR, MITOCHONDRIAL"/>
    <property type="match status" value="1"/>
</dbReference>
<accession>A0A5N4CYX6</accession>
<feature type="domain" description="DUF4461" evidence="2">
    <location>
        <begin position="36"/>
        <end position="108"/>
    </location>
</feature>